<evidence type="ECO:0000313" key="3">
    <source>
        <dbReference type="Proteomes" id="UP000503222"/>
    </source>
</evidence>
<dbReference type="AlphaFoldDB" id="A0A6G7YQ92"/>
<keyword evidence="2" id="KW-0269">Exonuclease</keyword>
<dbReference type="GO" id="GO:0004521">
    <property type="term" value="F:RNA endonuclease activity"/>
    <property type="evidence" value="ECO:0007669"/>
    <property type="project" value="TreeGrafter"/>
</dbReference>
<name>A0A6G7YQ92_9SPHN</name>
<sequence length="332" mass="37187">MGRLGSWIEPFPEGIYVRPADAWVDPSDAKAKALVTHGHADHARGGHGEVWATPETLAIMGVRYGEQNARPVAFGESTRIGEVDVSFVPAGHVLGSAQIVLEFGGERVVVSGDYKRRPDPTCAPFVPVPCDIFITEATFGLPVFRHPDTGSEVDKLLQRLHDEPDRCILIGAYALGKAQRLICEIRNRGHHDPIYYHGALERLCRLYEELGVPLGELRHCGEATKAEMAGHIVICPPGQLNDRWSRRLPDPVTAMASGWMRIRQRARQRNVELPLIVSDHADWDELTQTIREVAPKEVWITHGREDALMHWCMTHQIKARELNLVGYEDEDD</sequence>
<dbReference type="InterPro" id="IPR001279">
    <property type="entry name" value="Metallo-B-lactamas"/>
</dbReference>
<evidence type="ECO:0000313" key="2">
    <source>
        <dbReference type="EMBL" id="QIK78910.1"/>
    </source>
</evidence>
<dbReference type="NCBIfam" id="TIGR04122">
    <property type="entry name" value="Xnuc_lig_assoc"/>
    <property type="match status" value="1"/>
</dbReference>
<dbReference type="EMBL" id="CP049869">
    <property type="protein sequence ID" value="QIK78910.1"/>
    <property type="molecule type" value="Genomic_DNA"/>
</dbReference>
<dbReference type="GO" id="GO:0016874">
    <property type="term" value="F:ligase activity"/>
    <property type="evidence" value="ECO:0007669"/>
    <property type="project" value="UniProtKB-KW"/>
</dbReference>
<protein>
    <submittedName>
        <fullName evidence="2">Ligase-associated DNA damage response exonuclease</fullName>
        <ecNumber evidence="2">3.1.-.-</ecNumber>
    </submittedName>
</protein>
<dbReference type="PANTHER" id="PTHR11203">
    <property type="entry name" value="CLEAVAGE AND POLYADENYLATION SPECIFICITY FACTOR FAMILY MEMBER"/>
    <property type="match status" value="1"/>
</dbReference>
<dbReference type="Gene3D" id="3.60.15.10">
    <property type="entry name" value="Ribonuclease Z/Hydroxyacylglutathione hydrolase-like"/>
    <property type="match status" value="1"/>
</dbReference>
<keyword evidence="3" id="KW-1185">Reference proteome</keyword>
<dbReference type="InterPro" id="IPR026360">
    <property type="entry name" value="Xnuc_lig_assoc"/>
</dbReference>
<dbReference type="EC" id="3.1.-.-" evidence="2"/>
<organism evidence="2 3">
    <name type="scientific">Sphingomonas piscis</name>
    <dbReference type="NCBI Taxonomy" id="2714943"/>
    <lineage>
        <taxon>Bacteria</taxon>
        <taxon>Pseudomonadati</taxon>
        <taxon>Pseudomonadota</taxon>
        <taxon>Alphaproteobacteria</taxon>
        <taxon>Sphingomonadales</taxon>
        <taxon>Sphingomonadaceae</taxon>
        <taxon>Sphingomonas</taxon>
    </lineage>
</organism>
<feature type="domain" description="Metallo-beta-lactamase" evidence="1">
    <location>
        <begin position="11"/>
        <end position="173"/>
    </location>
</feature>
<dbReference type="InterPro" id="IPR036866">
    <property type="entry name" value="RibonucZ/Hydroxyglut_hydro"/>
</dbReference>
<dbReference type="InterPro" id="IPR050698">
    <property type="entry name" value="MBL"/>
</dbReference>
<accession>A0A6G7YQ92</accession>
<dbReference type="SMART" id="SM00849">
    <property type="entry name" value="Lactamase_B"/>
    <property type="match status" value="1"/>
</dbReference>
<dbReference type="Proteomes" id="UP000503222">
    <property type="component" value="Chromosome"/>
</dbReference>
<dbReference type="PANTHER" id="PTHR11203:SF49">
    <property type="entry name" value="BLL1145 PROTEIN"/>
    <property type="match status" value="1"/>
</dbReference>
<evidence type="ECO:0000259" key="1">
    <source>
        <dbReference type="SMART" id="SM00849"/>
    </source>
</evidence>
<proteinExistence type="predicted"/>
<gene>
    <name evidence="2" type="ORF">G7077_08380</name>
</gene>
<keyword evidence="2" id="KW-0540">Nuclease</keyword>
<dbReference type="GO" id="GO:0004527">
    <property type="term" value="F:exonuclease activity"/>
    <property type="evidence" value="ECO:0007669"/>
    <property type="project" value="UniProtKB-KW"/>
</dbReference>
<dbReference type="KEGG" id="spii:G7077_08380"/>
<dbReference type="SUPFAM" id="SSF56281">
    <property type="entry name" value="Metallo-hydrolase/oxidoreductase"/>
    <property type="match status" value="1"/>
</dbReference>
<keyword evidence="2" id="KW-0436">Ligase</keyword>
<keyword evidence="2" id="KW-0378">Hydrolase</keyword>
<reference evidence="2 3" key="1">
    <citation type="submission" date="2020-03" db="EMBL/GenBank/DDBJ databases">
        <title>Sphingomonas sp. nov., isolated from fish.</title>
        <authorList>
            <person name="Hyun D.-W."/>
            <person name="Bae J.-W."/>
        </authorList>
    </citation>
    <scope>NUCLEOTIDE SEQUENCE [LARGE SCALE GENOMIC DNA]</scope>
    <source>
        <strain evidence="2 3">HDW15B</strain>
    </source>
</reference>